<dbReference type="PANTHER" id="PTHR23302">
    <property type="entry name" value="TRANSMEMBRANE CHANNEL-RELATED"/>
    <property type="match status" value="1"/>
</dbReference>
<evidence type="ECO:0000313" key="3">
    <source>
        <dbReference type="Proteomes" id="UP000728032"/>
    </source>
</evidence>
<keyword evidence="1" id="KW-1133">Transmembrane helix</keyword>
<evidence type="ECO:0000313" key="2">
    <source>
        <dbReference type="EMBL" id="CAD7638581.1"/>
    </source>
</evidence>
<dbReference type="InterPro" id="IPR038900">
    <property type="entry name" value="TMC"/>
</dbReference>
<dbReference type="AlphaFoldDB" id="A0A7R9LBF0"/>
<dbReference type="GO" id="GO:0008381">
    <property type="term" value="F:mechanosensitive monoatomic ion channel activity"/>
    <property type="evidence" value="ECO:0007669"/>
    <property type="project" value="TreeGrafter"/>
</dbReference>
<feature type="transmembrane region" description="Helical" evidence="1">
    <location>
        <begin position="45"/>
        <end position="68"/>
    </location>
</feature>
<dbReference type="OrthoDB" id="5831905at2759"/>
<protein>
    <submittedName>
        <fullName evidence="2">Uncharacterized protein</fullName>
    </submittedName>
</protein>
<dbReference type="EMBL" id="OC915090">
    <property type="protein sequence ID" value="CAD7638581.1"/>
    <property type="molecule type" value="Genomic_DNA"/>
</dbReference>
<sequence>MLGWDYMIGNSETAYNKVASLVMGFKESILEEKERKKDERNWKRIALRVLANILVLMLLASSAYGVVLVVERSQEPLESPSWLRANEVTLVVAGIGIVFPNIFDLIGNMEAYHPRITLRWQLGRPQN</sequence>
<organism evidence="2">
    <name type="scientific">Oppiella nova</name>
    <dbReference type="NCBI Taxonomy" id="334625"/>
    <lineage>
        <taxon>Eukaryota</taxon>
        <taxon>Metazoa</taxon>
        <taxon>Ecdysozoa</taxon>
        <taxon>Arthropoda</taxon>
        <taxon>Chelicerata</taxon>
        <taxon>Arachnida</taxon>
        <taxon>Acari</taxon>
        <taxon>Acariformes</taxon>
        <taxon>Sarcoptiformes</taxon>
        <taxon>Oribatida</taxon>
        <taxon>Brachypylina</taxon>
        <taxon>Oppioidea</taxon>
        <taxon>Oppiidae</taxon>
        <taxon>Oppiella</taxon>
    </lineage>
</organism>
<keyword evidence="1" id="KW-0472">Membrane</keyword>
<dbReference type="PANTHER" id="PTHR23302:SF40">
    <property type="entry name" value="TRANSMEMBRANE CHANNEL-LIKE PROTEIN"/>
    <property type="match status" value="1"/>
</dbReference>
<reference evidence="2" key="1">
    <citation type="submission" date="2020-11" db="EMBL/GenBank/DDBJ databases">
        <authorList>
            <person name="Tran Van P."/>
        </authorList>
    </citation>
    <scope>NUCLEOTIDE SEQUENCE</scope>
</reference>
<keyword evidence="1" id="KW-0812">Transmembrane</keyword>
<dbReference type="GO" id="GO:0005886">
    <property type="term" value="C:plasma membrane"/>
    <property type="evidence" value="ECO:0007669"/>
    <property type="project" value="InterPro"/>
</dbReference>
<accession>A0A7R9LBF0</accession>
<proteinExistence type="predicted"/>
<dbReference type="EMBL" id="CAJPVJ010000265">
    <property type="protein sequence ID" value="CAG2161878.1"/>
    <property type="molecule type" value="Genomic_DNA"/>
</dbReference>
<keyword evidence="3" id="KW-1185">Reference proteome</keyword>
<name>A0A7R9LBF0_9ACAR</name>
<dbReference type="Proteomes" id="UP000728032">
    <property type="component" value="Unassembled WGS sequence"/>
</dbReference>
<evidence type="ECO:0000256" key="1">
    <source>
        <dbReference type="SAM" id="Phobius"/>
    </source>
</evidence>
<gene>
    <name evidence="2" type="ORF">ONB1V03_LOCUS1479</name>
</gene>
<feature type="transmembrane region" description="Helical" evidence="1">
    <location>
        <begin position="88"/>
        <end position="106"/>
    </location>
</feature>